<dbReference type="FunFam" id="3.30.70.60:FF:000002">
    <property type="entry name" value="30S ribosomal protein S6"/>
    <property type="match status" value="1"/>
</dbReference>
<keyword evidence="3 8" id="KW-0694">RNA-binding</keyword>
<dbReference type="AlphaFoldDB" id="A0A9X1QQB1"/>
<comment type="similarity">
    <text evidence="1 8">Belongs to the bacterial ribosomal protein bS6 family.</text>
</comment>
<evidence type="ECO:0000256" key="4">
    <source>
        <dbReference type="ARBA" id="ARBA00022980"/>
    </source>
</evidence>
<evidence type="ECO:0000256" key="5">
    <source>
        <dbReference type="ARBA" id="ARBA00023274"/>
    </source>
</evidence>
<dbReference type="RefSeq" id="WP_236120012.1">
    <property type="nucleotide sequence ID" value="NZ_JAKGSI010000006.1"/>
</dbReference>
<evidence type="ECO:0000313" key="9">
    <source>
        <dbReference type="EMBL" id="MCF4007692.1"/>
    </source>
</evidence>
<dbReference type="GO" id="GO:1990904">
    <property type="term" value="C:ribonucleoprotein complex"/>
    <property type="evidence" value="ECO:0007669"/>
    <property type="project" value="UniProtKB-KW"/>
</dbReference>
<comment type="caution">
    <text evidence="9">The sequence shown here is derived from an EMBL/GenBank/DDBJ whole genome shotgun (WGS) entry which is preliminary data.</text>
</comment>
<keyword evidence="10" id="KW-1185">Reference proteome</keyword>
<proteinExistence type="inferred from homology"/>
<reference evidence="9" key="1">
    <citation type="submission" date="2022-01" db="EMBL/GenBank/DDBJ databases">
        <title>Corynebacterium sp. nov isolated from isolated from the feces of the greater white-fronted geese (Anser albifrons) at Poyang Lake, PR China.</title>
        <authorList>
            <person name="Liu Q."/>
        </authorList>
    </citation>
    <scope>NUCLEOTIDE SEQUENCE</scope>
    <source>
        <strain evidence="9">JCM 32435</strain>
    </source>
</reference>
<dbReference type="GO" id="GO:0070181">
    <property type="term" value="F:small ribosomal subunit rRNA binding"/>
    <property type="evidence" value="ECO:0007669"/>
    <property type="project" value="TreeGrafter"/>
</dbReference>
<dbReference type="NCBIfam" id="TIGR00166">
    <property type="entry name" value="S6"/>
    <property type="match status" value="1"/>
</dbReference>
<dbReference type="GO" id="GO:0005840">
    <property type="term" value="C:ribosome"/>
    <property type="evidence" value="ECO:0007669"/>
    <property type="project" value="UniProtKB-KW"/>
</dbReference>
<sequence length="95" mass="11147">MRQYEMMIILDPSQDERTVGPSLDKFLEVVRKENGTIDQVDIWGKRRLAYPILKHDEGIYVVVNMTCEPDTVQELDRLLTINDTILRTKVLRNDK</sequence>
<name>A0A9X1QQB1_9CORY</name>
<dbReference type="InterPro" id="IPR000529">
    <property type="entry name" value="Ribosomal_bS6"/>
</dbReference>
<protein>
    <recommendedName>
        <fullName evidence="7 8">Small ribosomal subunit protein bS6</fullName>
    </recommendedName>
</protein>
<dbReference type="InterPro" id="IPR035980">
    <property type="entry name" value="Ribosomal_bS6_sf"/>
</dbReference>
<dbReference type="Pfam" id="PF01250">
    <property type="entry name" value="Ribosomal_S6"/>
    <property type="match status" value="1"/>
</dbReference>
<evidence type="ECO:0000256" key="6">
    <source>
        <dbReference type="ARBA" id="ARBA00035104"/>
    </source>
</evidence>
<dbReference type="SUPFAM" id="SSF54995">
    <property type="entry name" value="Ribosomal protein S6"/>
    <property type="match status" value="1"/>
</dbReference>
<evidence type="ECO:0000256" key="7">
    <source>
        <dbReference type="ARBA" id="ARBA00035294"/>
    </source>
</evidence>
<dbReference type="EMBL" id="JAKGSI010000006">
    <property type="protein sequence ID" value="MCF4007692.1"/>
    <property type="molecule type" value="Genomic_DNA"/>
</dbReference>
<evidence type="ECO:0000256" key="3">
    <source>
        <dbReference type="ARBA" id="ARBA00022884"/>
    </source>
</evidence>
<comment type="function">
    <text evidence="6 8">Binds together with bS18 to 16S ribosomal RNA.</text>
</comment>
<evidence type="ECO:0000256" key="1">
    <source>
        <dbReference type="ARBA" id="ARBA00009512"/>
    </source>
</evidence>
<keyword evidence="2 8" id="KW-0699">rRNA-binding</keyword>
<dbReference type="Proteomes" id="UP001139336">
    <property type="component" value="Unassembled WGS sequence"/>
</dbReference>
<evidence type="ECO:0000256" key="8">
    <source>
        <dbReference type="HAMAP-Rule" id="MF_00360"/>
    </source>
</evidence>
<dbReference type="GO" id="GO:0003735">
    <property type="term" value="F:structural constituent of ribosome"/>
    <property type="evidence" value="ECO:0007669"/>
    <property type="project" value="InterPro"/>
</dbReference>
<dbReference type="InterPro" id="IPR020814">
    <property type="entry name" value="Ribosomal_S6_plastid/chlpt"/>
</dbReference>
<dbReference type="PANTHER" id="PTHR21011:SF1">
    <property type="entry name" value="SMALL RIBOSOMAL SUBUNIT PROTEIN BS6M"/>
    <property type="match status" value="1"/>
</dbReference>
<accession>A0A9X1QQB1</accession>
<dbReference type="Gene3D" id="3.30.70.60">
    <property type="match status" value="1"/>
</dbReference>
<dbReference type="GO" id="GO:0005737">
    <property type="term" value="C:cytoplasm"/>
    <property type="evidence" value="ECO:0007669"/>
    <property type="project" value="UniProtKB-ARBA"/>
</dbReference>
<dbReference type="InterPro" id="IPR014717">
    <property type="entry name" value="Transl_elong_EF1B/ribsomal_bS6"/>
</dbReference>
<dbReference type="GO" id="GO:0006412">
    <property type="term" value="P:translation"/>
    <property type="evidence" value="ECO:0007669"/>
    <property type="project" value="UniProtKB-UniRule"/>
</dbReference>
<dbReference type="CDD" id="cd00473">
    <property type="entry name" value="bS6"/>
    <property type="match status" value="1"/>
</dbReference>
<keyword evidence="5 8" id="KW-0687">Ribonucleoprotein</keyword>
<dbReference type="PANTHER" id="PTHR21011">
    <property type="entry name" value="MITOCHONDRIAL 28S RIBOSOMAL PROTEIN S6"/>
    <property type="match status" value="1"/>
</dbReference>
<dbReference type="HAMAP" id="MF_00360">
    <property type="entry name" value="Ribosomal_bS6"/>
    <property type="match status" value="1"/>
</dbReference>
<evidence type="ECO:0000313" key="10">
    <source>
        <dbReference type="Proteomes" id="UP001139336"/>
    </source>
</evidence>
<evidence type="ECO:0000256" key="2">
    <source>
        <dbReference type="ARBA" id="ARBA00022730"/>
    </source>
</evidence>
<gene>
    <name evidence="8 9" type="primary">rpsF</name>
    <name evidence="9" type="ORF">L1O03_11010</name>
</gene>
<organism evidence="9 10">
    <name type="scientific">Corynebacterium uropygiale</name>
    <dbReference type="NCBI Taxonomy" id="1775911"/>
    <lineage>
        <taxon>Bacteria</taxon>
        <taxon>Bacillati</taxon>
        <taxon>Actinomycetota</taxon>
        <taxon>Actinomycetes</taxon>
        <taxon>Mycobacteriales</taxon>
        <taxon>Corynebacteriaceae</taxon>
        <taxon>Corynebacterium</taxon>
    </lineage>
</organism>
<keyword evidence="4 8" id="KW-0689">Ribosomal protein</keyword>